<proteinExistence type="predicted"/>
<evidence type="ECO:0000256" key="1">
    <source>
        <dbReference type="SAM" id="Phobius"/>
    </source>
</evidence>
<protein>
    <recommendedName>
        <fullName evidence="4">Protein BatD</fullName>
    </recommendedName>
</protein>
<reference evidence="2" key="1">
    <citation type="submission" date="2021-05" db="EMBL/GenBank/DDBJ databases">
        <title>Complete genome sequence of the cellulolytic planctomycete Telmatocola sphagniphila SP2T and characterization of the first cellulase from planctomycetes.</title>
        <authorList>
            <person name="Rakitin A.L."/>
            <person name="Beletsky A.V."/>
            <person name="Naumoff D.G."/>
            <person name="Kulichevskaya I.S."/>
            <person name="Mardanov A.V."/>
            <person name="Ravin N.V."/>
            <person name="Dedysh S.N."/>
        </authorList>
    </citation>
    <scope>NUCLEOTIDE SEQUENCE</scope>
    <source>
        <strain evidence="2">SP2T</strain>
    </source>
</reference>
<evidence type="ECO:0008006" key="4">
    <source>
        <dbReference type="Google" id="ProtNLM"/>
    </source>
</evidence>
<evidence type="ECO:0000313" key="3">
    <source>
        <dbReference type="Proteomes" id="UP000676194"/>
    </source>
</evidence>
<keyword evidence="1" id="KW-1133">Transmembrane helix</keyword>
<feature type="transmembrane region" description="Helical" evidence="1">
    <location>
        <begin position="182"/>
        <end position="202"/>
    </location>
</feature>
<dbReference type="RefSeq" id="WP_213494499.1">
    <property type="nucleotide sequence ID" value="NZ_CP074694.1"/>
</dbReference>
<dbReference type="EMBL" id="CP074694">
    <property type="protein sequence ID" value="QVL30628.1"/>
    <property type="molecule type" value="Genomic_DNA"/>
</dbReference>
<accession>A0A8E6B2C5</accession>
<keyword evidence="3" id="KW-1185">Reference proteome</keyword>
<dbReference type="KEGG" id="tsph:KIH39_17435"/>
<evidence type="ECO:0000313" key="2">
    <source>
        <dbReference type="EMBL" id="QVL30628.1"/>
    </source>
</evidence>
<name>A0A8E6B2C5_9BACT</name>
<keyword evidence="1" id="KW-0472">Membrane</keyword>
<dbReference type="AlphaFoldDB" id="A0A8E6B2C5"/>
<gene>
    <name evidence="2" type="ORF">KIH39_17435</name>
</gene>
<sequence>MPIWIILLGLLIPQGADIQIPVVGRPAQDFYNAAGEKVVVLARANKTAVTTEEWVTYTLEISGLKNRPDVEMPKLENIPGFRESFQVEHLPESDKARDDQRIFRYRLRPRLASVREIPPFAFYYYDPRDSNTDTAFRLTLASSIPLAITAAKEVNLKTPAANLIEDWLRSESSTEKFFDRNYLILLPLALGSPILLVGVLLFEARRKVGHTRVSLIRQRLLSWQNLAADEQAERARRIVLQYLQRRYQFDPAIQSTNEVLQILKNAVPSKAQEPTRQFLEQTDAAMFGGMKIASNWPEKFDQLIASLGGESP</sequence>
<organism evidence="2 3">
    <name type="scientific">Telmatocola sphagniphila</name>
    <dbReference type="NCBI Taxonomy" id="1123043"/>
    <lineage>
        <taxon>Bacteria</taxon>
        <taxon>Pseudomonadati</taxon>
        <taxon>Planctomycetota</taxon>
        <taxon>Planctomycetia</taxon>
        <taxon>Gemmatales</taxon>
        <taxon>Gemmataceae</taxon>
    </lineage>
</organism>
<keyword evidence="1" id="KW-0812">Transmembrane</keyword>
<dbReference type="Proteomes" id="UP000676194">
    <property type="component" value="Chromosome"/>
</dbReference>